<evidence type="ECO:0000256" key="2">
    <source>
        <dbReference type="ARBA" id="ARBA00022649"/>
    </source>
</evidence>
<name>A0A7I7JQR9_9MYCO</name>
<sequence>MTRSVGPYRVEVDGPAQHDLRRLPHKTAAAIVEFITGALADNPARLSKPLRAELARYRSARRGDYRVLLRIDEDRRVVPVVRIKHRAHAYRPQPQPGIPAARFVSTRSAIDSEKPQWVTSNSTTDFSW</sequence>
<keyword evidence="4" id="KW-1185">Reference proteome</keyword>
<comment type="similarity">
    <text evidence="1">Belongs to the RelE toxin family.</text>
</comment>
<keyword evidence="2" id="KW-1277">Toxin-antitoxin system</keyword>
<protein>
    <recommendedName>
        <fullName evidence="5">Toxin RelE</fullName>
    </recommendedName>
</protein>
<dbReference type="SUPFAM" id="SSF143011">
    <property type="entry name" value="RelE-like"/>
    <property type="match status" value="1"/>
</dbReference>
<dbReference type="PANTHER" id="PTHR35601">
    <property type="entry name" value="TOXIN RELE"/>
    <property type="match status" value="1"/>
</dbReference>
<evidence type="ECO:0000313" key="3">
    <source>
        <dbReference type="EMBL" id="BBX14227.1"/>
    </source>
</evidence>
<dbReference type="InterPro" id="IPR007712">
    <property type="entry name" value="RelE/ParE_toxin"/>
</dbReference>
<organism evidence="3 4">
    <name type="scientific">Mycobacterium novum</name>
    <dbReference type="NCBI Taxonomy" id="2492438"/>
    <lineage>
        <taxon>Bacteria</taxon>
        <taxon>Bacillati</taxon>
        <taxon>Actinomycetota</taxon>
        <taxon>Actinomycetes</taxon>
        <taxon>Mycobacteriales</taxon>
        <taxon>Mycobacteriaceae</taxon>
        <taxon>Mycobacterium</taxon>
    </lineage>
</organism>
<gene>
    <name evidence="3" type="ORF">MNVM_33080</name>
</gene>
<proteinExistence type="inferred from homology"/>
<evidence type="ECO:0000313" key="4">
    <source>
        <dbReference type="Proteomes" id="UP000466997"/>
    </source>
</evidence>
<dbReference type="KEGG" id="mnm:MNVM_33080"/>
<reference evidence="3 4" key="1">
    <citation type="journal article" date="2019" name="Emerg. Microbes Infect.">
        <title>Comprehensive subspecies identification of 175 nontuberculous mycobacteria species based on 7547 genomic profiles.</title>
        <authorList>
            <person name="Matsumoto Y."/>
            <person name="Kinjo T."/>
            <person name="Motooka D."/>
            <person name="Nabeya D."/>
            <person name="Jung N."/>
            <person name="Uechi K."/>
            <person name="Horii T."/>
            <person name="Iida T."/>
            <person name="Fujita J."/>
            <person name="Nakamura S."/>
        </authorList>
    </citation>
    <scope>NUCLEOTIDE SEQUENCE [LARGE SCALE GENOMIC DNA]</scope>
    <source>
        <strain evidence="3 4">JCM 6391</strain>
    </source>
</reference>
<evidence type="ECO:0008006" key="5">
    <source>
        <dbReference type="Google" id="ProtNLM"/>
    </source>
</evidence>
<accession>A0A7I7JQR9</accession>
<dbReference type="Proteomes" id="UP000466997">
    <property type="component" value="Chromosome"/>
</dbReference>
<evidence type="ECO:0000256" key="1">
    <source>
        <dbReference type="ARBA" id="ARBA00006226"/>
    </source>
</evidence>
<dbReference type="PANTHER" id="PTHR35601:SF1">
    <property type="entry name" value="TOXIN RELE"/>
    <property type="match status" value="1"/>
</dbReference>
<dbReference type="Gene3D" id="3.30.2310.20">
    <property type="entry name" value="RelE-like"/>
    <property type="match status" value="1"/>
</dbReference>
<dbReference type="Pfam" id="PF05016">
    <property type="entry name" value="ParE_toxin"/>
    <property type="match status" value="1"/>
</dbReference>
<dbReference type="AlphaFoldDB" id="A0A7I7JQR9"/>
<dbReference type="EMBL" id="AP022562">
    <property type="protein sequence ID" value="BBX14227.1"/>
    <property type="molecule type" value="Genomic_DNA"/>
</dbReference>
<dbReference type="InterPro" id="IPR035093">
    <property type="entry name" value="RelE/ParE_toxin_dom_sf"/>
</dbReference>